<dbReference type="EMBL" id="JBHUGA010000030">
    <property type="protein sequence ID" value="MFD1846797.1"/>
    <property type="molecule type" value="Genomic_DNA"/>
</dbReference>
<organism evidence="2 3">
    <name type="scientific">Arthrobacter flavus</name>
    <dbReference type="NCBI Taxonomy" id="95172"/>
    <lineage>
        <taxon>Bacteria</taxon>
        <taxon>Bacillati</taxon>
        <taxon>Actinomycetota</taxon>
        <taxon>Actinomycetes</taxon>
        <taxon>Micrococcales</taxon>
        <taxon>Micrococcaceae</taxon>
        <taxon>Arthrobacter</taxon>
    </lineage>
</organism>
<feature type="transmembrane region" description="Helical" evidence="1">
    <location>
        <begin position="346"/>
        <end position="366"/>
    </location>
</feature>
<sequence length="373" mass="41268">MTPNKILTLDQLPGAFEEVRGEVDDKSWAQLVIGRFTLDNVNHALIAKELTEVLKLVRTSGESPRELFGEAFDYVATQTEQWRADGAPIAPVEPATGWRDVPALSAVTATLTVFLFLILEIFAGNWTTSYTLGKVLMPILTGISAIVTITAFESLLMRTRRLWAVTGAVAMVVVSAAIIVSTFILGNMRPLFTGSLWWYAVLVAVHALIAFVLVRYVPDSEAVRARNQRDSEQVRQVRPDLSRPVEQATDHEWVAQLAGVLRLRVEMSEKEVQATITDARGYAAAKGTSLSEEFGTPAVYASRLPRPTKGRNTRERWRRVAWIVAVPAFGYLAFEGLVDGLDWSNVRWLMVIAFAAACLTVVSFIGKPLPPKR</sequence>
<evidence type="ECO:0000313" key="3">
    <source>
        <dbReference type="Proteomes" id="UP001597307"/>
    </source>
</evidence>
<feature type="transmembrane region" description="Helical" evidence="1">
    <location>
        <begin position="162"/>
        <end position="184"/>
    </location>
</feature>
<gene>
    <name evidence="2" type="ORF">ACFSFX_09325</name>
</gene>
<evidence type="ECO:0000313" key="2">
    <source>
        <dbReference type="EMBL" id="MFD1846797.1"/>
    </source>
</evidence>
<feature type="transmembrane region" description="Helical" evidence="1">
    <location>
        <begin position="196"/>
        <end position="217"/>
    </location>
</feature>
<dbReference type="RefSeq" id="WP_343878274.1">
    <property type="nucleotide sequence ID" value="NZ_BAAAIJ010000013.1"/>
</dbReference>
<dbReference type="Proteomes" id="UP001597307">
    <property type="component" value="Unassembled WGS sequence"/>
</dbReference>
<name>A0ABW4Q7V4_9MICC</name>
<accession>A0ABW4Q7V4</accession>
<keyword evidence="1" id="KW-1133">Transmembrane helix</keyword>
<reference evidence="3" key="1">
    <citation type="journal article" date="2019" name="Int. J. Syst. Evol. Microbiol.">
        <title>The Global Catalogue of Microorganisms (GCM) 10K type strain sequencing project: providing services to taxonomists for standard genome sequencing and annotation.</title>
        <authorList>
            <consortium name="The Broad Institute Genomics Platform"/>
            <consortium name="The Broad Institute Genome Sequencing Center for Infectious Disease"/>
            <person name="Wu L."/>
            <person name="Ma J."/>
        </authorList>
    </citation>
    <scope>NUCLEOTIDE SEQUENCE [LARGE SCALE GENOMIC DNA]</scope>
    <source>
        <strain evidence="3">JCM 11496</strain>
    </source>
</reference>
<evidence type="ECO:0000256" key="1">
    <source>
        <dbReference type="SAM" id="Phobius"/>
    </source>
</evidence>
<feature type="transmembrane region" description="Helical" evidence="1">
    <location>
        <begin position="316"/>
        <end position="334"/>
    </location>
</feature>
<keyword evidence="3" id="KW-1185">Reference proteome</keyword>
<keyword evidence="1" id="KW-0812">Transmembrane</keyword>
<protein>
    <submittedName>
        <fullName evidence="2">Uncharacterized protein</fullName>
    </submittedName>
</protein>
<feature type="transmembrane region" description="Helical" evidence="1">
    <location>
        <begin position="135"/>
        <end position="155"/>
    </location>
</feature>
<comment type="caution">
    <text evidence="2">The sequence shown here is derived from an EMBL/GenBank/DDBJ whole genome shotgun (WGS) entry which is preliminary data.</text>
</comment>
<feature type="transmembrane region" description="Helical" evidence="1">
    <location>
        <begin position="103"/>
        <end position="123"/>
    </location>
</feature>
<proteinExistence type="predicted"/>
<keyword evidence="1" id="KW-0472">Membrane</keyword>